<comment type="caution">
    <text evidence="2">The sequence shown here is derived from an EMBL/GenBank/DDBJ whole genome shotgun (WGS) entry which is preliminary data.</text>
</comment>
<dbReference type="AlphaFoldDB" id="A0A540L6F8"/>
<dbReference type="EMBL" id="VIEB01000740">
    <property type="protein sequence ID" value="TQD82068.1"/>
    <property type="molecule type" value="Genomic_DNA"/>
</dbReference>
<reference evidence="2 3" key="1">
    <citation type="journal article" date="2019" name="G3 (Bethesda)">
        <title>Sequencing of a Wild Apple (Malus baccata) Genome Unravels the Differences Between Cultivated and Wild Apple Species Regarding Disease Resistance and Cold Tolerance.</title>
        <authorList>
            <person name="Chen X."/>
        </authorList>
    </citation>
    <scope>NUCLEOTIDE SEQUENCE [LARGE SCALE GENOMIC DNA]</scope>
    <source>
        <strain evidence="3">cv. Shandingzi</strain>
        <tissue evidence="2">Leaves</tissue>
    </source>
</reference>
<name>A0A540L6F8_MALBA</name>
<evidence type="ECO:0000313" key="2">
    <source>
        <dbReference type="EMBL" id="TQD82068.1"/>
    </source>
</evidence>
<feature type="region of interest" description="Disordered" evidence="1">
    <location>
        <begin position="68"/>
        <end position="87"/>
    </location>
</feature>
<dbReference type="Proteomes" id="UP000315295">
    <property type="component" value="Unassembled WGS sequence"/>
</dbReference>
<evidence type="ECO:0000256" key="1">
    <source>
        <dbReference type="SAM" id="MobiDB-lite"/>
    </source>
</evidence>
<sequence length="87" mass="10281">MAINFIIHHNVKQYNGNRPYKQTIHLVERKPTDTKHRTVRVHRPFFVEIAEFKPQNFSTNRKKLVINRKTQNHQGTTTADDTILTLS</sequence>
<evidence type="ECO:0000313" key="3">
    <source>
        <dbReference type="Proteomes" id="UP000315295"/>
    </source>
</evidence>
<gene>
    <name evidence="2" type="ORF">C1H46_032377</name>
</gene>
<protein>
    <submittedName>
        <fullName evidence="2">Uncharacterized protein</fullName>
    </submittedName>
</protein>
<organism evidence="2 3">
    <name type="scientific">Malus baccata</name>
    <name type="common">Siberian crab apple</name>
    <name type="synonym">Pyrus baccata</name>
    <dbReference type="NCBI Taxonomy" id="106549"/>
    <lineage>
        <taxon>Eukaryota</taxon>
        <taxon>Viridiplantae</taxon>
        <taxon>Streptophyta</taxon>
        <taxon>Embryophyta</taxon>
        <taxon>Tracheophyta</taxon>
        <taxon>Spermatophyta</taxon>
        <taxon>Magnoliopsida</taxon>
        <taxon>eudicotyledons</taxon>
        <taxon>Gunneridae</taxon>
        <taxon>Pentapetalae</taxon>
        <taxon>rosids</taxon>
        <taxon>fabids</taxon>
        <taxon>Rosales</taxon>
        <taxon>Rosaceae</taxon>
        <taxon>Amygdaloideae</taxon>
        <taxon>Maleae</taxon>
        <taxon>Malus</taxon>
    </lineage>
</organism>
<proteinExistence type="predicted"/>
<accession>A0A540L6F8</accession>
<keyword evidence="3" id="KW-1185">Reference proteome</keyword>